<dbReference type="AlphaFoldDB" id="A0AAE1E3P8"/>
<sequence>MKNSEAYIQYMPNKRHARFGIKKFPLCHSNGIVLHTKLYADEMLTCAFRDKKLQCMPVVLLTTTHKTCMKEKQVCVKMVIKQSMVYGYNQYISNKMMCHYASKQPTRRY</sequence>
<protein>
    <submittedName>
        <fullName evidence="1">Uncharacterized protein</fullName>
    </submittedName>
</protein>
<accession>A0AAE1E3P8</accession>
<dbReference type="EMBL" id="JAWDGP010001280">
    <property type="protein sequence ID" value="KAK3793111.1"/>
    <property type="molecule type" value="Genomic_DNA"/>
</dbReference>
<comment type="caution">
    <text evidence="1">The sequence shown here is derived from an EMBL/GenBank/DDBJ whole genome shotgun (WGS) entry which is preliminary data.</text>
</comment>
<reference evidence="1" key="1">
    <citation type="journal article" date="2023" name="G3 (Bethesda)">
        <title>A reference genome for the long-term kleptoplast-retaining sea slug Elysia crispata morphotype clarki.</title>
        <authorList>
            <person name="Eastman K.E."/>
            <person name="Pendleton A.L."/>
            <person name="Shaikh M.A."/>
            <person name="Suttiyut T."/>
            <person name="Ogas R."/>
            <person name="Tomko P."/>
            <person name="Gavelis G."/>
            <person name="Widhalm J.R."/>
            <person name="Wisecaver J.H."/>
        </authorList>
    </citation>
    <scope>NUCLEOTIDE SEQUENCE</scope>
    <source>
        <strain evidence="1">ECLA1</strain>
    </source>
</reference>
<evidence type="ECO:0000313" key="1">
    <source>
        <dbReference type="EMBL" id="KAK3793111.1"/>
    </source>
</evidence>
<organism evidence="1 2">
    <name type="scientific">Elysia crispata</name>
    <name type="common">lettuce slug</name>
    <dbReference type="NCBI Taxonomy" id="231223"/>
    <lineage>
        <taxon>Eukaryota</taxon>
        <taxon>Metazoa</taxon>
        <taxon>Spiralia</taxon>
        <taxon>Lophotrochozoa</taxon>
        <taxon>Mollusca</taxon>
        <taxon>Gastropoda</taxon>
        <taxon>Heterobranchia</taxon>
        <taxon>Euthyneura</taxon>
        <taxon>Panpulmonata</taxon>
        <taxon>Sacoglossa</taxon>
        <taxon>Placobranchoidea</taxon>
        <taxon>Plakobranchidae</taxon>
        <taxon>Elysia</taxon>
    </lineage>
</organism>
<name>A0AAE1E3P8_9GAST</name>
<keyword evidence="2" id="KW-1185">Reference proteome</keyword>
<gene>
    <name evidence="1" type="ORF">RRG08_026131</name>
</gene>
<proteinExistence type="predicted"/>
<evidence type="ECO:0000313" key="2">
    <source>
        <dbReference type="Proteomes" id="UP001283361"/>
    </source>
</evidence>
<dbReference type="Proteomes" id="UP001283361">
    <property type="component" value="Unassembled WGS sequence"/>
</dbReference>